<evidence type="ECO:0000313" key="5">
    <source>
        <dbReference type="Proteomes" id="UP000265962"/>
    </source>
</evidence>
<dbReference type="InterPro" id="IPR050445">
    <property type="entry name" value="Bact_polysacc_biosynth/exp"/>
</dbReference>
<feature type="transmembrane region" description="Helical" evidence="3">
    <location>
        <begin position="174"/>
        <end position="196"/>
    </location>
</feature>
<name>A0A375I079_9ACTN</name>
<feature type="transmembrane region" description="Helical" evidence="3">
    <location>
        <begin position="14"/>
        <end position="35"/>
    </location>
</feature>
<keyword evidence="2" id="KW-0067">ATP-binding</keyword>
<evidence type="ECO:0000256" key="1">
    <source>
        <dbReference type="ARBA" id="ARBA00022741"/>
    </source>
</evidence>
<dbReference type="InterPro" id="IPR005702">
    <property type="entry name" value="Wzc-like_C"/>
</dbReference>
<keyword evidence="3" id="KW-1133">Transmembrane helix</keyword>
<dbReference type="RefSeq" id="WP_182858590.1">
    <property type="nucleotide sequence ID" value="NZ_OMOH01000004.1"/>
</dbReference>
<dbReference type="InterPro" id="IPR027417">
    <property type="entry name" value="P-loop_NTPase"/>
</dbReference>
<dbReference type="CDD" id="cd05387">
    <property type="entry name" value="BY-kinase"/>
    <property type="match status" value="1"/>
</dbReference>
<keyword evidence="5" id="KW-1185">Reference proteome</keyword>
<dbReference type="NCBIfam" id="TIGR01007">
    <property type="entry name" value="eps_fam"/>
    <property type="match status" value="1"/>
</dbReference>
<sequence length="438" mass="45546">MTFEGLLELTHRRIITIAAGLVVGLVIGIGFVWLYPVSYKASADAYVRAVVPANDTAPNQADEYYSASQLANQKVKAFVPVFTSEAVAQGVIDTLGLDTTPAALSRSVSATNEDDTLTITVTVTAPTAEDARIIVDEVIRQSAEQVRRLEGEDSPVAVVPMSPSGLSTTSRSPSILSCLGIGALGGVVLGYALALARQASDRRVRSAAVAAAAAGRPVLGALPYSEAVAEGRDALQDADQFGEALRKLRTNLRYANVDAGLHSFVISAPQHGDGTSVVSSNLARVMALSGQEVVLINGDLRQSTPGTGPERAERHPGLSELLAGTVTLEAVLLPTSVPGLQLIPAGEIPPNPSELLGSERMSDVVTRLSSDRVVIIDTPPVLPVTDAVALAPHTDGVLVVARSGRTTKDQLSHVAESIRQGGGCMLGVILNHAPQTAS</sequence>
<protein>
    <submittedName>
        <fullName evidence="4">Chain length determinant protein</fullName>
    </submittedName>
</protein>
<dbReference type="AlphaFoldDB" id="A0A375I079"/>
<keyword evidence="3" id="KW-0812">Transmembrane</keyword>
<dbReference type="Proteomes" id="UP000265962">
    <property type="component" value="Unassembled WGS sequence"/>
</dbReference>
<dbReference type="SUPFAM" id="SSF52540">
    <property type="entry name" value="P-loop containing nucleoside triphosphate hydrolases"/>
    <property type="match status" value="1"/>
</dbReference>
<dbReference type="GO" id="GO:0005524">
    <property type="term" value="F:ATP binding"/>
    <property type="evidence" value="ECO:0007669"/>
    <property type="project" value="UniProtKB-KW"/>
</dbReference>
<gene>
    <name evidence="4" type="ORF">PROPJV5_1149</name>
</gene>
<dbReference type="Gene3D" id="3.40.50.300">
    <property type="entry name" value="P-loop containing nucleotide triphosphate hydrolases"/>
    <property type="match status" value="1"/>
</dbReference>
<keyword evidence="3" id="KW-0472">Membrane</keyword>
<evidence type="ECO:0000313" key="4">
    <source>
        <dbReference type="EMBL" id="SPF68206.1"/>
    </source>
</evidence>
<dbReference type="EMBL" id="OMOH01000004">
    <property type="protein sequence ID" value="SPF68206.1"/>
    <property type="molecule type" value="Genomic_DNA"/>
</dbReference>
<accession>A0A375I079</accession>
<keyword evidence="1" id="KW-0547">Nucleotide-binding</keyword>
<evidence type="ECO:0000256" key="3">
    <source>
        <dbReference type="SAM" id="Phobius"/>
    </source>
</evidence>
<reference evidence="5" key="1">
    <citation type="submission" date="2018-02" db="EMBL/GenBank/DDBJ databases">
        <authorList>
            <person name="Hornung B."/>
        </authorList>
    </citation>
    <scope>NUCLEOTIDE SEQUENCE [LARGE SCALE GENOMIC DNA]</scope>
</reference>
<dbReference type="PANTHER" id="PTHR32309">
    <property type="entry name" value="TYROSINE-PROTEIN KINASE"/>
    <property type="match status" value="1"/>
</dbReference>
<dbReference type="PANTHER" id="PTHR32309:SF13">
    <property type="entry name" value="FERRIC ENTEROBACTIN TRANSPORT PROTEIN FEPE"/>
    <property type="match status" value="1"/>
</dbReference>
<evidence type="ECO:0000256" key="2">
    <source>
        <dbReference type="ARBA" id="ARBA00022840"/>
    </source>
</evidence>
<organism evidence="4 5">
    <name type="scientific">Propionibacterium ruminifibrarum</name>
    <dbReference type="NCBI Taxonomy" id="1962131"/>
    <lineage>
        <taxon>Bacteria</taxon>
        <taxon>Bacillati</taxon>
        <taxon>Actinomycetota</taxon>
        <taxon>Actinomycetes</taxon>
        <taxon>Propionibacteriales</taxon>
        <taxon>Propionibacteriaceae</taxon>
        <taxon>Propionibacterium</taxon>
    </lineage>
</organism>
<proteinExistence type="predicted"/>